<proteinExistence type="predicted"/>
<dbReference type="SUPFAM" id="SSF52266">
    <property type="entry name" value="SGNH hydrolase"/>
    <property type="match status" value="1"/>
</dbReference>
<evidence type="ECO:0000256" key="1">
    <source>
        <dbReference type="SAM" id="SignalP"/>
    </source>
</evidence>
<reference evidence="3 4" key="1">
    <citation type="submission" date="2018-03" db="EMBL/GenBank/DDBJ databases">
        <title>The draft genome of Sphingosinicella sp. GL-C-18.</title>
        <authorList>
            <person name="Liu L."/>
            <person name="Li L."/>
            <person name="Liang L."/>
            <person name="Zhang X."/>
            <person name="Wang T."/>
        </authorList>
    </citation>
    <scope>NUCLEOTIDE SEQUENCE [LARGE SCALE GENOMIC DNA]</scope>
    <source>
        <strain evidence="3 4">GL-C-18</strain>
    </source>
</reference>
<dbReference type="AlphaFoldDB" id="A0A2P7QVA4"/>
<keyword evidence="4" id="KW-1185">Reference proteome</keyword>
<feature type="signal peptide" evidence="1">
    <location>
        <begin position="1"/>
        <end position="30"/>
    </location>
</feature>
<dbReference type="Pfam" id="PF13472">
    <property type="entry name" value="Lipase_GDSL_2"/>
    <property type="match status" value="1"/>
</dbReference>
<protein>
    <submittedName>
        <fullName evidence="3">Arylesterase</fullName>
    </submittedName>
</protein>
<evidence type="ECO:0000313" key="3">
    <source>
        <dbReference type="EMBL" id="PSJ41893.1"/>
    </source>
</evidence>
<dbReference type="PANTHER" id="PTHR30383:SF24">
    <property type="entry name" value="THIOESTERASE 1_PROTEASE 1_LYSOPHOSPHOLIPASE L1"/>
    <property type="match status" value="1"/>
</dbReference>
<feature type="chain" id="PRO_5015203803" evidence="1">
    <location>
        <begin position="31"/>
        <end position="218"/>
    </location>
</feature>
<dbReference type="InterPro" id="IPR008265">
    <property type="entry name" value="Lipase_GDSL_AS"/>
</dbReference>
<sequence>MSLRFAYGVLSRLVYALLLMSAGIATEAAARDVHVLAFGDSLTAGYGLPAGQGFAPQLEDALRRNGVRAFVTNAGVSGNTAGQGRARLAWTLDGLKQKPDLAIVALGANDMLRGLSPRQTREDLDAILAEFKRRNIPVLVAGMLAPPNLGAQFRRDYDTIFPDLARKYGAPLYPFFLAGVAGDAALNLPDRVHPNFQGIKRVVGGITPAVLKALGAAK</sequence>
<gene>
    <name evidence="3" type="ORF">C7I55_06395</name>
</gene>
<dbReference type="EMBL" id="PXYI01000002">
    <property type="protein sequence ID" value="PSJ41893.1"/>
    <property type="molecule type" value="Genomic_DNA"/>
</dbReference>
<organism evidence="3 4">
    <name type="scientific">Allosphingosinicella deserti</name>
    <dbReference type="NCBI Taxonomy" id="2116704"/>
    <lineage>
        <taxon>Bacteria</taxon>
        <taxon>Pseudomonadati</taxon>
        <taxon>Pseudomonadota</taxon>
        <taxon>Alphaproteobacteria</taxon>
        <taxon>Sphingomonadales</taxon>
        <taxon>Sphingomonadaceae</taxon>
        <taxon>Allosphingosinicella</taxon>
    </lineage>
</organism>
<dbReference type="Gene3D" id="3.40.50.1110">
    <property type="entry name" value="SGNH hydrolase"/>
    <property type="match status" value="1"/>
</dbReference>
<comment type="caution">
    <text evidence="3">The sequence shown here is derived from an EMBL/GenBank/DDBJ whole genome shotgun (WGS) entry which is preliminary data.</text>
</comment>
<accession>A0A2P7QVA4</accession>
<dbReference type="GO" id="GO:0006629">
    <property type="term" value="P:lipid metabolic process"/>
    <property type="evidence" value="ECO:0007669"/>
    <property type="project" value="InterPro"/>
</dbReference>
<dbReference type="InterPro" id="IPR051532">
    <property type="entry name" value="Ester_Hydrolysis_Enzymes"/>
</dbReference>
<dbReference type="RefSeq" id="WP_106512058.1">
    <property type="nucleotide sequence ID" value="NZ_PXYI01000002.1"/>
</dbReference>
<keyword evidence="1" id="KW-0732">Signal</keyword>
<dbReference type="PROSITE" id="PS01098">
    <property type="entry name" value="LIPASE_GDSL_SER"/>
    <property type="match status" value="1"/>
</dbReference>
<evidence type="ECO:0000259" key="2">
    <source>
        <dbReference type="Pfam" id="PF13472"/>
    </source>
</evidence>
<name>A0A2P7QVA4_9SPHN</name>
<evidence type="ECO:0000313" key="4">
    <source>
        <dbReference type="Proteomes" id="UP000241167"/>
    </source>
</evidence>
<dbReference type="OrthoDB" id="9786188at2"/>
<dbReference type="InterPro" id="IPR013830">
    <property type="entry name" value="SGNH_hydro"/>
</dbReference>
<dbReference type="GO" id="GO:0004622">
    <property type="term" value="F:phosphatidylcholine lysophospholipase activity"/>
    <property type="evidence" value="ECO:0007669"/>
    <property type="project" value="TreeGrafter"/>
</dbReference>
<dbReference type="InterPro" id="IPR036514">
    <property type="entry name" value="SGNH_hydro_sf"/>
</dbReference>
<feature type="domain" description="SGNH hydrolase-type esterase" evidence="2">
    <location>
        <begin position="37"/>
        <end position="198"/>
    </location>
</feature>
<dbReference type="CDD" id="cd01822">
    <property type="entry name" value="Lysophospholipase_L1_like"/>
    <property type="match status" value="1"/>
</dbReference>
<dbReference type="Proteomes" id="UP000241167">
    <property type="component" value="Unassembled WGS sequence"/>
</dbReference>
<dbReference type="PANTHER" id="PTHR30383">
    <property type="entry name" value="THIOESTERASE 1/PROTEASE 1/LYSOPHOSPHOLIPASE L1"/>
    <property type="match status" value="1"/>
</dbReference>